<dbReference type="AlphaFoldDB" id="A0A7J6KT59"/>
<evidence type="ECO:0008006" key="4">
    <source>
        <dbReference type="Google" id="ProtNLM"/>
    </source>
</evidence>
<feature type="compositionally biased region" description="Polar residues" evidence="1">
    <location>
        <begin position="17"/>
        <end position="28"/>
    </location>
</feature>
<dbReference type="SUPFAM" id="SSF56672">
    <property type="entry name" value="DNA/RNA polymerases"/>
    <property type="match status" value="1"/>
</dbReference>
<dbReference type="InterPro" id="IPR043502">
    <property type="entry name" value="DNA/RNA_pol_sf"/>
</dbReference>
<feature type="region of interest" description="Disordered" evidence="1">
    <location>
        <begin position="1"/>
        <end position="30"/>
    </location>
</feature>
<reference evidence="2 3" key="1">
    <citation type="submission" date="2020-04" db="EMBL/GenBank/DDBJ databases">
        <title>Perkinsus olseni comparative genomics.</title>
        <authorList>
            <person name="Bogema D.R."/>
        </authorList>
    </citation>
    <scope>NUCLEOTIDE SEQUENCE [LARGE SCALE GENOMIC DNA]</scope>
    <source>
        <strain evidence="2">ATCC PRA-31</strain>
    </source>
</reference>
<evidence type="ECO:0000313" key="3">
    <source>
        <dbReference type="Proteomes" id="UP000572268"/>
    </source>
</evidence>
<comment type="caution">
    <text evidence="2">The sequence shown here is derived from an EMBL/GenBank/DDBJ whole genome shotgun (WGS) entry which is preliminary data.</text>
</comment>
<organism evidence="2 3">
    <name type="scientific">Perkinsus olseni</name>
    <name type="common">Perkinsus atlanticus</name>
    <dbReference type="NCBI Taxonomy" id="32597"/>
    <lineage>
        <taxon>Eukaryota</taxon>
        <taxon>Sar</taxon>
        <taxon>Alveolata</taxon>
        <taxon>Perkinsozoa</taxon>
        <taxon>Perkinsea</taxon>
        <taxon>Perkinsida</taxon>
        <taxon>Perkinsidae</taxon>
        <taxon>Perkinsus</taxon>
    </lineage>
</organism>
<evidence type="ECO:0000313" key="2">
    <source>
        <dbReference type="EMBL" id="KAF4650287.1"/>
    </source>
</evidence>
<gene>
    <name evidence="2" type="ORF">FOL46_001044</name>
</gene>
<protein>
    <recommendedName>
        <fullName evidence="4">Reverse transcriptase domain-containing protein</fullName>
    </recommendedName>
</protein>
<dbReference type="PANTHER" id="PTHR33050:SF7">
    <property type="entry name" value="RIBONUCLEASE H"/>
    <property type="match status" value="1"/>
</dbReference>
<dbReference type="EMBL" id="JABANN010001287">
    <property type="protein sequence ID" value="KAF4650287.1"/>
    <property type="molecule type" value="Genomic_DNA"/>
</dbReference>
<sequence>SRRLAESVRTDTKAGRSPSTKPSSTTQVPPVCLAELELKQVLDSSDSPDPLAPVSHPRRWNQMPRACRHDAYVDLATAPPERVDSDEQLRHMAQAADSTHPLAGTPGLPDTVLAAVNFLRRVGLQNVKGLRESAIAYWSDRAVVLADEAAKVSASMPDNLRRIAGHLNIPLFKEMLHASHYPDEGLADDLIHGLCLHGSFGPLEGVFRTIPEGKRRPPTESLQELLRDGPRRARSLISRVEREESDFTTELWNSAMKEVDAGSMRGPYSFKEIEELFGDFVASRRFAVAQPSKVRPCDDFRRSGLNASMSFISKVSFPNPDAAVACARLLASTCGTDDLLFWKSDHTSAYRQVPCDPGSYKLTVIFLKDPSSGKAKAFFHVAQPFGTASSVYNYCRVSQALAHIGRILFGIPVLNYLDDYFSLEPSTCADSAFDTWTWLHSVLGWKLNLDKGVRPSSTIQILGVQLSISDGKILMQVPKEKLDSLLLDLTTVLQDGFLSSSFCSKLIGKLNYASGAIESSAFHATARKHICGSEVRVRRFSPDFVFFALQ</sequence>
<dbReference type="Proteomes" id="UP000572268">
    <property type="component" value="Unassembled WGS sequence"/>
</dbReference>
<feature type="compositionally biased region" description="Basic and acidic residues" evidence="1">
    <location>
        <begin position="1"/>
        <end position="14"/>
    </location>
</feature>
<accession>A0A7J6KT59</accession>
<dbReference type="PANTHER" id="PTHR33050">
    <property type="entry name" value="REVERSE TRANSCRIPTASE DOMAIN-CONTAINING PROTEIN"/>
    <property type="match status" value="1"/>
</dbReference>
<dbReference type="InterPro" id="IPR052055">
    <property type="entry name" value="Hepadnavirus_pol/RT"/>
</dbReference>
<feature type="non-terminal residue" evidence="2">
    <location>
        <position position="1"/>
    </location>
</feature>
<proteinExistence type="predicted"/>
<evidence type="ECO:0000256" key="1">
    <source>
        <dbReference type="SAM" id="MobiDB-lite"/>
    </source>
</evidence>
<name>A0A7J6KT59_PEROL</name>